<dbReference type="InterPro" id="IPR036397">
    <property type="entry name" value="RNaseH_sf"/>
</dbReference>
<evidence type="ECO:0000256" key="11">
    <source>
        <dbReference type="SAM" id="MobiDB-lite"/>
    </source>
</evidence>
<reference evidence="13 14" key="1">
    <citation type="submission" date="2017-12" db="EMBL/GenBank/DDBJ databases">
        <title>Phylogenetic diversity of female urinary microbiome.</title>
        <authorList>
            <person name="Thomas-White K."/>
            <person name="Wolfe A.J."/>
        </authorList>
    </citation>
    <scope>NUCLEOTIDE SEQUENCE [LARGE SCALE GENOMIC DNA]</scope>
    <source>
        <strain evidence="13 14">UMB0402</strain>
    </source>
</reference>
<feature type="binding site" evidence="10">
    <location>
        <position position="7"/>
    </location>
    <ligand>
        <name>Mg(2+)</name>
        <dbReference type="ChEBI" id="CHEBI:18420"/>
        <label>2</label>
    </ligand>
</feature>
<feature type="binding site" evidence="10">
    <location>
        <position position="7"/>
    </location>
    <ligand>
        <name>Mg(2+)</name>
        <dbReference type="ChEBI" id="CHEBI:18420"/>
        <label>1</label>
    </ligand>
</feature>
<comment type="catalytic activity">
    <reaction evidence="1 10">
        <text>Endonucleolytic cleavage to 5'-phosphomonoester.</text>
        <dbReference type="EC" id="3.1.26.4"/>
    </reaction>
</comment>
<dbReference type="CDD" id="cd09278">
    <property type="entry name" value="RNase_HI_prokaryote_like"/>
    <property type="match status" value="1"/>
</dbReference>
<evidence type="ECO:0000256" key="5">
    <source>
        <dbReference type="ARBA" id="ARBA00022722"/>
    </source>
</evidence>
<dbReference type="InterPro" id="IPR022892">
    <property type="entry name" value="RNaseHI"/>
</dbReference>
<organism evidence="13 14">
    <name type="scientific">Winkia neuii</name>
    <dbReference type="NCBI Taxonomy" id="33007"/>
    <lineage>
        <taxon>Bacteria</taxon>
        <taxon>Bacillati</taxon>
        <taxon>Actinomycetota</taxon>
        <taxon>Actinomycetes</taxon>
        <taxon>Actinomycetales</taxon>
        <taxon>Actinomycetaceae</taxon>
        <taxon>Winkia</taxon>
    </lineage>
</organism>
<dbReference type="PANTHER" id="PTHR10642">
    <property type="entry name" value="RIBONUCLEASE H1"/>
    <property type="match status" value="1"/>
</dbReference>
<accession>A0A2I1IN62</accession>
<comment type="cofactor">
    <cofactor evidence="10">
        <name>Mg(2+)</name>
        <dbReference type="ChEBI" id="CHEBI:18420"/>
    </cofactor>
    <text evidence="10">Binds 1 Mg(2+) ion per subunit. May bind a second metal ion at a regulatory site, or after substrate binding.</text>
</comment>
<evidence type="ECO:0000256" key="9">
    <source>
        <dbReference type="ARBA" id="ARBA00022842"/>
    </source>
</evidence>
<protein>
    <recommendedName>
        <fullName evidence="4 10">Ribonuclease H</fullName>
        <shortName evidence="10">RNase H</shortName>
        <ecNumber evidence="4 10">3.1.26.4</ecNumber>
    </recommendedName>
</protein>
<evidence type="ECO:0000256" key="1">
    <source>
        <dbReference type="ARBA" id="ARBA00000077"/>
    </source>
</evidence>
<evidence type="ECO:0000256" key="7">
    <source>
        <dbReference type="ARBA" id="ARBA00022759"/>
    </source>
</evidence>
<proteinExistence type="inferred from homology"/>
<evidence type="ECO:0000256" key="2">
    <source>
        <dbReference type="ARBA" id="ARBA00005300"/>
    </source>
</evidence>
<feature type="domain" description="RNase H type-1" evidence="12">
    <location>
        <begin position="1"/>
        <end position="140"/>
    </location>
</feature>
<keyword evidence="6 10" id="KW-0479">Metal-binding</keyword>
<dbReference type="STRING" id="33007.HMPREF3198_00351"/>
<comment type="similarity">
    <text evidence="2 10">Belongs to the RNase H family.</text>
</comment>
<evidence type="ECO:0000256" key="4">
    <source>
        <dbReference type="ARBA" id="ARBA00012180"/>
    </source>
</evidence>
<comment type="function">
    <text evidence="10">Endonuclease that specifically degrades the RNA of RNA-DNA hybrids.</text>
</comment>
<dbReference type="InterPro" id="IPR050092">
    <property type="entry name" value="RNase_H"/>
</dbReference>
<dbReference type="GO" id="GO:0004523">
    <property type="term" value="F:RNA-DNA hybrid ribonuclease activity"/>
    <property type="evidence" value="ECO:0007669"/>
    <property type="project" value="UniProtKB-UniRule"/>
</dbReference>
<feature type="binding site" evidence="10">
    <location>
        <position position="42"/>
    </location>
    <ligand>
        <name>Mg(2+)</name>
        <dbReference type="ChEBI" id="CHEBI:18420"/>
        <label>1</label>
    </ligand>
</feature>
<keyword evidence="5 10" id="KW-0540">Nuclease</keyword>
<dbReference type="EC" id="3.1.26.4" evidence="4 10"/>
<feature type="binding site" evidence="10">
    <location>
        <position position="132"/>
    </location>
    <ligand>
        <name>Mg(2+)</name>
        <dbReference type="ChEBI" id="CHEBI:18420"/>
        <label>2</label>
    </ligand>
</feature>
<comment type="subcellular location">
    <subcellularLocation>
        <location evidence="10">Cytoplasm</location>
    </subcellularLocation>
</comment>
<dbReference type="GO" id="GO:0043137">
    <property type="term" value="P:DNA replication, removal of RNA primer"/>
    <property type="evidence" value="ECO:0007669"/>
    <property type="project" value="TreeGrafter"/>
</dbReference>
<evidence type="ECO:0000256" key="8">
    <source>
        <dbReference type="ARBA" id="ARBA00022801"/>
    </source>
</evidence>
<dbReference type="GO" id="GO:0005737">
    <property type="term" value="C:cytoplasm"/>
    <property type="evidence" value="ECO:0007669"/>
    <property type="project" value="UniProtKB-SubCell"/>
</dbReference>
<keyword evidence="9 10" id="KW-0460">Magnesium</keyword>
<keyword evidence="10" id="KW-0963">Cytoplasm</keyword>
<evidence type="ECO:0000256" key="3">
    <source>
        <dbReference type="ARBA" id="ARBA00011245"/>
    </source>
</evidence>
<name>A0A2I1IN62_9ACTO</name>
<gene>
    <name evidence="10" type="primary">rnhA</name>
    <name evidence="13" type="ORF">CYJ19_06905</name>
</gene>
<dbReference type="SUPFAM" id="SSF53098">
    <property type="entry name" value="Ribonuclease H-like"/>
    <property type="match status" value="1"/>
</dbReference>
<feature type="region of interest" description="Disordered" evidence="11">
    <location>
        <begin position="167"/>
        <end position="186"/>
    </location>
</feature>
<evidence type="ECO:0000259" key="12">
    <source>
        <dbReference type="PROSITE" id="PS50879"/>
    </source>
</evidence>
<feature type="binding site" evidence="10">
    <location>
        <position position="68"/>
    </location>
    <ligand>
        <name>Mg(2+)</name>
        <dbReference type="ChEBI" id="CHEBI:18420"/>
        <label>1</label>
    </ligand>
</feature>
<dbReference type="GeneID" id="35866667"/>
<dbReference type="PROSITE" id="PS50879">
    <property type="entry name" value="RNASE_H_1"/>
    <property type="match status" value="1"/>
</dbReference>
<dbReference type="Pfam" id="PF00075">
    <property type="entry name" value="RNase_H"/>
    <property type="match status" value="1"/>
</dbReference>
<dbReference type="Proteomes" id="UP000235122">
    <property type="component" value="Unassembled WGS sequence"/>
</dbReference>
<keyword evidence="8 10" id="KW-0378">Hydrolase</keyword>
<sequence>MITAAADGSSLGNPGPAGWAWYVDKNCWAAGGFKTGTNNIGELTAVLNLLQASRKAGLADQELIIYADSQYVINALTKWMRGWKKKNWKKADGKPVMNKDLMVALDKEMQGRAVTFKWVKGHAGHEMNEAADTRARGAATAMRDGKTVAEGPGFAGRAGAPVAKSAVTETELQGKKVQDEEDSPEGDERFFVAEEALIRAFRNGSQSELEQLLAGGFRGFDASGHPMTAADAVADVLQLFSSDGKVGKMACAHLGSGLYAVCYRVGEAGGPVLHSTLWQLHSGSPQALFHQASKI</sequence>
<dbReference type="PANTHER" id="PTHR10642:SF26">
    <property type="entry name" value="RIBONUCLEASE H1"/>
    <property type="match status" value="1"/>
</dbReference>
<dbReference type="HAMAP" id="MF_00042">
    <property type="entry name" value="RNase_H"/>
    <property type="match status" value="1"/>
</dbReference>
<comment type="caution">
    <text evidence="13">The sequence shown here is derived from an EMBL/GenBank/DDBJ whole genome shotgun (WGS) entry which is preliminary data.</text>
</comment>
<evidence type="ECO:0000256" key="6">
    <source>
        <dbReference type="ARBA" id="ARBA00022723"/>
    </source>
</evidence>
<evidence type="ECO:0000313" key="13">
    <source>
        <dbReference type="EMBL" id="PKY72563.1"/>
    </source>
</evidence>
<evidence type="ECO:0000313" key="14">
    <source>
        <dbReference type="Proteomes" id="UP000235122"/>
    </source>
</evidence>
<dbReference type="InterPro" id="IPR032710">
    <property type="entry name" value="NTF2-like_dom_sf"/>
</dbReference>
<dbReference type="RefSeq" id="WP_024332021.1">
    <property type="nucleotide sequence ID" value="NZ_JASOXK010000007.1"/>
</dbReference>
<dbReference type="EMBL" id="PKKO01000003">
    <property type="protein sequence ID" value="PKY72563.1"/>
    <property type="molecule type" value="Genomic_DNA"/>
</dbReference>
<dbReference type="InterPro" id="IPR002156">
    <property type="entry name" value="RNaseH_domain"/>
</dbReference>
<evidence type="ECO:0000256" key="10">
    <source>
        <dbReference type="HAMAP-Rule" id="MF_00042"/>
    </source>
</evidence>
<dbReference type="AlphaFoldDB" id="A0A2I1IN62"/>
<dbReference type="GO" id="GO:0000287">
    <property type="term" value="F:magnesium ion binding"/>
    <property type="evidence" value="ECO:0007669"/>
    <property type="project" value="UniProtKB-UniRule"/>
</dbReference>
<dbReference type="Gene3D" id="3.30.420.10">
    <property type="entry name" value="Ribonuclease H-like superfamily/Ribonuclease H"/>
    <property type="match status" value="1"/>
</dbReference>
<comment type="subunit">
    <text evidence="3 10">Monomer.</text>
</comment>
<keyword evidence="7 10" id="KW-0255">Endonuclease</keyword>
<dbReference type="GO" id="GO:0003676">
    <property type="term" value="F:nucleic acid binding"/>
    <property type="evidence" value="ECO:0007669"/>
    <property type="project" value="InterPro"/>
</dbReference>
<keyword evidence="14" id="KW-1185">Reference proteome</keyword>
<dbReference type="SUPFAM" id="SSF54427">
    <property type="entry name" value="NTF2-like"/>
    <property type="match status" value="1"/>
</dbReference>
<dbReference type="InterPro" id="IPR012337">
    <property type="entry name" value="RNaseH-like_sf"/>
</dbReference>